<dbReference type="EMBL" id="SLZY01000006">
    <property type="protein sequence ID" value="TCS72158.1"/>
    <property type="molecule type" value="Genomic_DNA"/>
</dbReference>
<name>A0A4R3JVR6_9PROT</name>
<proteinExistence type="predicted"/>
<comment type="caution">
    <text evidence="1">The sequence shown here is derived from an EMBL/GenBank/DDBJ whole genome shotgun (WGS) entry which is preliminary data.</text>
</comment>
<gene>
    <name evidence="1" type="ORF">EDC61_10673</name>
</gene>
<sequence>MTARVKCMMYMEFVYVPQSGLIIRNPSVIRLDRMFWSHLLGASEPQSLFLTPEILGICWNQIRILSGDTPEEDYVSMRELLLMDLPEECK</sequence>
<dbReference type="Proteomes" id="UP000295135">
    <property type="component" value="Unassembled WGS sequence"/>
</dbReference>
<evidence type="ECO:0000313" key="1">
    <source>
        <dbReference type="EMBL" id="TCS72158.1"/>
    </source>
</evidence>
<keyword evidence="2" id="KW-1185">Reference proteome</keyword>
<dbReference type="AlphaFoldDB" id="A0A4R3JVR6"/>
<reference evidence="1 2" key="1">
    <citation type="submission" date="2019-03" db="EMBL/GenBank/DDBJ databases">
        <title>Genomic Encyclopedia of Type Strains, Phase IV (KMG-IV): sequencing the most valuable type-strain genomes for metagenomic binning, comparative biology and taxonomic classification.</title>
        <authorList>
            <person name="Goeker M."/>
        </authorList>
    </citation>
    <scope>NUCLEOTIDE SEQUENCE [LARGE SCALE GENOMIC DNA]</scope>
    <source>
        <strain evidence="1 2">DSM 103923</strain>
    </source>
</reference>
<accession>A0A4R3JVR6</accession>
<organism evidence="1 2">
    <name type="scientific">Sulfuritortus calidifontis</name>
    <dbReference type="NCBI Taxonomy" id="1914471"/>
    <lineage>
        <taxon>Bacteria</taxon>
        <taxon>Pseudomonadati</taxon>
        <taxon>Pseudomonadota</taxon>
        <taxon>Betaproteobacteria</taxon>
        <taxon>Nitrosomonadales</taxon>
        <taxon>Thiobacillaceae</taxon>
        <taxon>Sulfuritortus</taxon>
    </lineage>
</organism>
<protein>
    <submittedName>
        <fullName evidence="1">Uncharacterized protein</fullName>
    </submittedName>
</protein>
<evidence type="ECO:0000313" key="2">
    <source>
        <dbReference type="Proteomes" id="UP000295135"/>
    </source>
</evidence>